<dbReference type="CDD" id="cd05466">
    <property type="entry name" value="PBP2_LTTR_substrate"/>
    <property type="match status" value="1"/>
</dbReference>
<dbReference type="PROSITE" id="PS50931">
    <property type="entry name" value="HTH_LYSR"/>
    <property type="match status" value="1"/>
</dbReference>
<comment type="similarity">
    <text evidence="1">Belongs to the LysR transcriptional regulatory family.</text>
</comment>
<dbReference type="SUPFAM" id="SSF46785">
    <property type="entry name" value="Winged helix' DNA-binding domain"/>
    <property type="match status" value="1"/>
</dbReference>
<keyword evidence="4" id="KW-0804">Transcription</keyword>
<dbReference type="Gene3D" id="1.10.10.10">
    <property type="entry name" value="Winged helix-like DNA-binding domain superfamily/Winged helix DNA-binding domain"/>
    <property type="match status" value="1"/>
</dbReference>
<feature type="domain" description="HTH lysR-type" evidence="5">
    <location>
        <begin position="1"/>
        <end position="51"/>
    </location>
</feature>
<dbReference type="AlphaFoldDB" id="A0A6L9MJ26"/>
<evidence type="ECO:0000259" key="5">
    <source>
        <dbReference type="PROSITE" id="PS50931"/>
    </source>
</evidence>
<evidence type="ECO:0000256" key="4">
    <source>
        <dbReference type="ARBA" id="ARBA00023163"/>
    </source>
</evidence>
<dbReference type="Proteomes" id="UP000476332">
    <property type="component" value="Unassembled WGS sequence"/>
</dbReference>
<name>A0A6L9MJ26_9HYPH</name>
<proteinExistence type="inferred from homology"/>
<dbReference type="Pfam" id="PF03466">
    <property type="entry name" value="LysR_substrate"/>
    <property type="match status" value="1"/>
</dbReference>
<evidence type="ECO:0000313" key="7">
    <source>
        <dbReference type="Proteomes" id="UP000476332"/>
    </source>
</evidence>
<dbReference type="RefSeq" id="WP_203566060.1">
    <property type="nucleotide sequence ID" value="NZ_JAAAMJ010000009.1"/>
</dbReference>
<dbReference type="EMBL" id="JAAAMJ010000009">
    <property type="protein sequence ID" value="NDV87656.1"/>
    <property type="molecule type" value="Genomic_DNA"/>
</dbReference>
<accession>A0A6L9MJ26</accession>
<protein>
    <submittedName>
        <fullName evidence="6">LysR family transcriptional regulator</fullName>
    </submittedName>
</protein>
<sequence length="306" mass="32107">MAASAIEAGSMRDAAGRFAVSPSAISQAVRKAEEHFGAKLLHRDVRPLMPTAAGQALLSEMQSLDVILDGIAGKVRAAAAASGAVDLRIGLVDTVAGTIAARIFRHMGAARPALRLTGVSGLSSELGEALSRRRIDVAITCDPAERAGFEVRPILIEHYVLLVQGSAVAAIEGRGLREILDAHVLVRHSQRSYVGAQVDQHLRKADIAARRVFEFDMSDAIVAMVANGAGVAITTPLCILQGLAHIEGVSVLPLPGPGLARQLLVASRRGEFEVYANELAAVAQNILLAELSRRFAGLAPGIFGKA</sequence>
<keyword evidence="3" id="KW-0238">DNA-binding</keyword>
<organism evidence="6 7">
    <name type="scientific">Aurantimonas aggregata</name>
    <dbReference type="NCBI Taxonomy" id="2047720"/>
    <lineage>
        <taxon>Bacteria</taxon>
        <taxon>Pseudomonadati</taxon>
        <taxon>Pseudomonadota</taxon>
        <taxon>Alphaproteobacteria</taxon>
        <taxon>Hyphomicrobiales</taxon>
        <taxon>Aurantimonadaceae</taxon>
        <taxon>Aurantimonas</taxon>
    </lineage>
</organism>
<keyword evidence="7" id="KW-1185">Reference proteome</keyword>
<evidence type="ECO:0000313" key="6">
    <source>
        <dbReference type="EMBL" id="NDV87656.1"/>
    </source>
</evidence>
<dbReference type="InterPro" id="IPR036388">
    <property type="entry name" value="WH-like_DNA-bd_sf"/>
</dbReference>
<dbReference type="InterPro" id="IPR005119">
    <property type="entry name" value="LysR_subst-bd"/>
</dbReference>
<dbReference type="Gene3D" id="3.40.190.10">
    <property type="entry name" value="Periplasmic binding protein-like II"/>
    <property type="match status" value="2"/>
</dbReference>
<dbReference type="GO" id="GO:0003677">
    <property type="term" value="F:DNA binding"/>
    <property type="evidence" value="ECO:0007669"/>
    <property type="project" value="UniProtKB-KW"/>
</dbReference>
<dbReference type="Pfam" id="PF00126">
    <property type="entry name" value="HTH_1"/>
    <property type="match status" value="1"/>
</dbReference>
<gene>
    <name evidence="6" type="ORF">GTW51_13190</name>
</gene>
<keyword evidence="2" id="KW-0805">Transcription regulation</keyword>
<dbReference type="InterPro" id="IPR050950">
    <property type="entry name" value="HTH-type_LysR_regulators"/>
</dbReference>
<dbReference type="InterPro" id="IPR036390">
    <property type="entry name" value="WH_DNA-bd_sf"/>
</dbReference>
<reference evidence="6 7" key="1">
    <citation type="submission" date="2020-01" db="EMBL/GenBank/DDBJ databases">
        <title>Genomes of bacteria type strains.</title>
        <authorList>
            <person name="Chen J."/>
            <person name="Zhu S."/>
            <person name="Chen J."/>
        </authorList>
    </citation>
    <scope>NUCLEOTIDE SEQUENCE [LARGE SCALE GENOMIC DNA]</scope>
    <source>
        <strain evidence="6 7">KCTC 52919</strain>
    </source>
</reference>
<dbReference type="GO" id="GO:0003700">
    <property type="term" value="F:DNA-binding transcription factor activity"/>
    <property type="evidence" value="ECO:0007669"/>
    <property type="project" value="InterPro"/>
</dbReference>
<dbReference type="SUPFAM" id="SSF53850">
    <property type="entry name" value="Periplasmic binding protein-like II"/>
    <property type="match status" value="1"/>
</dbReference>
<evidence type="ECO:0000256" key="2">
    <source>
        <dbReference type="ARBA" id="ARBA00023015"/>
    </source>
</evidence>
<dbReference type="PANTHER" id="PTHR30419">
    <property type="entry name" value="HTH-TYPE TRANSCRIPTIONAL REGULATOR YBHD"/>
    <property type="match status" value="1"/>
</dbReference>
<dbReference type="InterPro" id="IPR000847">
    <property type="entry name" value="LysR_HTH_N"/>
</dbReference>
<dbReference type="GO" id="GO:0005829">
    <property type="term" value="C:cytosol"/>
    <property type="evidence" value="ECO:0007669"/>
    <property type="project" value="TreeGrafter"/>
</dbReference>
<comment type="caution">
    <text evidence="6">The sequence shown here is derived from an EMBL/GenBank/DDBJ whole genome shotgun (WGS) entry which is preliminary data.</text>
</comment>
<evidence type="ECO:0000256" key="1">
    <source>
        <dbReference type="ARBA" id="ARBA00009437"/>
    </source>
</evidence>
<evidence type="ECO:0000256" key="3">
    <source>
        <dbReference type="ARBA" id="ARBA00023125"/>
    </source>
</evidence>